<feature type="transmembrane region" description="Helical" evidence="1">
    <location>
        <begin position="52"/>
        <end position="75"/>
    </location>
</feature>
<sequence>MSGPVVKVEGVGTNSIATRAARLFPRRHHVWRARFISSVGLPSRAQASARVWVRWGGVGFSFSVVVTHAMSLFFLTNKSITKRSEFFVTAQNGV</sequence>
<keyword evidence="3" id="KW-1185">Reference proteome</keyword>
<keyword evidence="1" id="KW-1133">Transmembrane helix</keyword>
<evidence type="ECO:0000313" key="2">
    <source>
        <dbReference type="EMBL" id="MFC5524033.1"/>
    </source>
</evidence>
<protein>
    <submittedName>
        <fullName evidence="2">Uncharacterized protein</fullName>
    </submittedName>
</protein>
<gene>
    <name evidence="2" type="ORF">ACFPP7_24445</name>
</gene>
<dbReference type="Proteomes" id="UP001596084">
    <property type="component" value="Unassembled WGS sequence"/>
</dbReference>
<organism evidence="2 3">
    <name type="scientific">Polaromonas jejuensis</name>
    <dbReference type="NCBI Taxonomy" id="457502"/>
    <lineage>
        <taxon>Bacteria</taxon>
        <taxon>Pseudomonadati</taxon>
        <taxon>Pseudomonadota</taxon>
        <taxon>Betaproteobacteria</taxon>
        <taxon>Burkholderiales</taxon>
        <taxon>Comamonadaceae</taxon>
        <taxon>Polaromonas</taxon>
    </lineage>
</organism>
<evidence type="ECO:0000313" key="3">
    <source>
        <dbReference type="Proteomes" id="UP001596084"/>
    </source>
</evidence>
<keyword evidence="1" id="KW-0812">Transmembrane</keyword>
<proteinExistence type="predicted"/>
<dbReference type="EMBL" id="JBHSMX010000066">
    <property type="protein sequence ID" value="MFC5524033.1"/>
    <property type="molecule type" value="Genomic_DNA"/>
</dbReference>
<comment type="caution">
    <text evidence="2">The sequence shown here is derived from an EMBL/GenBank/DDBJ whole genome shotgun (WGS) entry which is preliminary data.</text>
</comment>
<accession>A0ABW0QHG7</accession>
<name>A0ABW0QHG7_9BURK</name>
<reference evidence="3" key="1">
    <citation type="journal article" date="2019" name="Int. J. Syst. Evol. Microbiol.">
        <title>The Global Catalogue of Microorganisms (GCM) 10K type strain sequencing project: providing services to taxonomists for standard genome sequencing and annotation.</title>
        <authorList>
            <consortium name="The Broad Institute Genomics Platform"/>
            <consortium name="The Broad Institute Genome Sequencing Center for Infectious Disease"/>
            <person name="Wu L."/>
            <person name="Ma J."/>
        </authorList>
    </citation>
    <scope>NUCLEOTIDE SEQUENCE [LARGE SCALE GENOMIC DNA]</scope>
    <source>
        <strain evidence="3">CGMCC 4.7277</strain>
    </source>
</reference>
<keyword evidence="1" id="KW-0472">Membrane</keyword>
<evidence type="ECO:0000256" key="1">
    <source>
        <dbReference type="SAM" id="Phobius"/>
    </source>
</evidence>